<evidence type="ECO:0000259" key="3">
    <source>
        <dbReference type="PROSITE" id="PS50966"/>
    </source>
</evidence>
<proteinExistence type="predicted"/>
<dbReference type="Proteomes" id="UP001338125">
    <property type="component" value="Unassembled WGS sequence"/>
</dbReference>
<evidence type="ECO:0000313" key="5">
    <source>
        <dbReference type="Proteomes" id="UP001338125"/>
    </source>
</evidence>
<feature type="compositionally biased region" description="Low complexity" evidence="2">
    <location>
        <begin position="24"/>
        <end position="33"/>
    </location>
</feature>
<feature type="compositionally biased region" description="Acidic residues" evidence="2">
    <location>
        <begin position="40"/>
        <end position="56"/>
    </location>
</feature>
<keyword evidence="5" id="KW-1185">Reference proteome</keyword>
<feature type="region of interest" description="Disordered" evidence="2">
    <location>
        <begin position="1"/>
        <end position="56"/>
    </location>
</feature>
<keyword evidence="1" id="KW-0862">Zinc</keyword>
<dbReference type="InterPro" id="IPR007527">
    <property type="entry name" value="Znf_SWIM"/>
</dbReference>
<dbReference type="PROSITE" id="PS50966">
    <property type="entry name" value="ZF_SWIM"/>
    <property type="match status" value="1"/>
</dbReference>
<name>A0ABR0SEX1_9HYPO</name>
<keyword evidence="1" id="KW-0863">Zinc-finger</keyword>
<evidence type="ECO:0000256" key="1">
    <source>
        <dbReference type="PROSITE-ProRule" id="PRU00325"/>
    </source>
</evidence>
<feature type="domain" description="SWIM-type" evidence="3">
    <location>
        <begin position="118"/>
        <end position="152"/>
    </location>
</feature>
<protein>
    <recommendedName>
        <fullName evidence="3">SWIM-type domain-containing protein</fullName>
    </recommendedName>
</protein>
<sequence>MSAPVAPFSRLTLEDMSPATRSNSQAASQASSAHYPMDESSSDLESDSDGSEFDDDDEAAAVIRSPSNLKYRIDHLSDKTQTAIRDVFSDPPKIALQRCRRIDNTYAFQMTELVTRSIRIHAGDDGSTRFTCSCGDEKEPCEHLLWLLDQLTKQTLYDYDPEKPLTMTEDGFAQEMGDPFKNISEYHLDVLADGLHCQVVDPEAPSEELLISHRVQEARELLSAVYAVPSEDFRPDIFGRPASGKKVLKRNDLDCTIFRMLLDNHHFFQYFLSVSRPTDPINDPFRKIYQRVDRVLYDFDIFLSNPKAGGTSGETQMNVSWAANHLLGCTKLIKSAIYNRDKPLQPSEAISAARTLVHILVSVVSRNRDASVGANRIERNLYLNLIGDRDRDFVVAELDLLPGAASQFLHSLEDVDEEIGKNGAPASYVAKFRKLLERLRTPAAGASLKRHVTGQGTFRSSKRMK</sequence>
<comment type="caution">
    <text evidence="4">The sequence shown here is derived from an EMBL/GenBank/DDBJ whole genome shotgun (WGS) entry which is preliminary data.</text>
</comment>
<evidence type="ECO:0000256" key="2">
    <source>
        <dbReference type="SAM" id="MobiDB-lite"/>
    </source>
</evidence>
<evidence type="ECO:0000313" key="4">
    <source>
        <dbReference type="EMBL" id="KAK5990693.1"/>
    </source>
</evidence>
<organism evidence="4 5">
    <name type="scientific">Cladobotryum mycophilum</name>
    <dbReference type="NCBI Taxonomy" id="491253"/>
    <lineage>
        <taxon>Eukaryota</taxon>
        <taxon>Fungi</taxon>
        <taxon>Dikarya</taxon>
        <taxon>Ascomycota</taxon>
        <taxon>Pezizomycotina</taxon>
        <taxon>Sordariomycetes</taxon>
        <taxon>Hypocreomycetidae</taxon>
        <taxon>Hypocreales</taxon>
        <taxon>Hypocreaceae</taxon>
        <taxon>Cladobotryum</taxon>
    </lineage>
</organism>
<gene>
    <name evidence="4" type="ORF">PT974_08962</name>
</gene>
<accession>A0ABR0SEX1</accession>
<keyword evidence="1" id="KW-0479">Metal-binding</keyword>
<reference evidence="4 5" key="1">
    <citation type="submission" date="2024-01" db="EMBL/GenBank/DDBJ databases">
        <title>Complete genome of Cladobotryum mycophilum ATHUM6906.</title>
        <authorList>
            <person name="Christinaki A.C."/>
            <person name="Myridakis A.I."/>
            <person name="Kouvelis V.N."/>
        </authorList>
    </citation>
    <scope>NUCLEOTIDE SEQUENCE [LARGE SCALE GENOMIC DNA]</scope>
    <source>
        <strain evidence="4 5">ATHUM6906</strain>
    </source>
</reference>
<dbReference type="EMBL" id="JAVFKD010000014">
    <property type="protein sequence ID" value="KAK5990693.1"/>
    <property type="molecule type" value="Genomic_DNA"/>
</dbReference>